<feature type="signal peptide" evidence="1">
    <location>
        <begin position="1"/>
        <end position="19"/>
    </location>
</feature>
<evidence type="ECO:0000256" key="1">
    <source>
        <dbReference type="SAM" id="SignalP"/>
    </source>
</evidence>
<protein>
    <submittedName>
        <fullName evidence="2">Uncharacterized protein</fullName>
    </submittedName>
</protein>
<feature type="chain" id="PRO_5041431206" evidence="1">
    <location>
        <begin position="20"/>
        <end position="562"/>
    </location>
</feature>
<reference evidence="2" key="2">
    <citation type="journal article" date="2024" name="Antonie Van Leeuwenhoek">
        <title>Roseihalotalea indica gen. nov., sp. nov., a halophilic Bacteroidetes from mesopelagic Southwest Indian Ocean with higher carbohydrate metabolic potential.</title>
        <authorList>
            <person name="Chen B."/>
            <person name="Zhang M."/>
            <person name="Lin D."/>
            <person name="Ye J."/>
            <person name="Tang K."/>
        </authorList>
    </citation>
    <scope>NUCLEOTIDE SEQUENCE</scope>
    <source>
        <strain evidence="2">TK19036</strain>
    </source>
</reference>
<sequence length="562" mass="62849">MRLLVTTYLLGLLTFSSYGQTVAELVQDVTIKGDLYEQSFSAQSDNDCLARFTILDTKKGEETVFEMNIADLNHRAISFDTRKNEVTVQASTQNKRDLIRVYEDGQIDGYQNEVTVLVSGIEEARKLVDAMKEMVQQCEQKVEDNQVSVQGFTELLSYLEGNVGEVELNDEQFDQVITRDANQPAIITYQRTDRTKGEELHYTVNLADLDERSISFDTKGVAVWVTADTQGKRDLIQIQENGQLDGYQDQVALMATDIEHARRLVQAWKQLVASSESDTEFIAGNTDPGITETLDFLTEHVNPIAVNEDSYEQSLSYEKNPSNGGSGYLLTYQFTDASKGEEQTFHWNMADMHPASIQFDIKKNNVVIGVQTLSKADLIAYSEDGVLDGYTNEVTLFASSIEEARKLTQAFQHLAKKINDQPTSLELPATSSATLTFLQQRVKEITIGNERFTQNIEAQSDGPCMLLYRIVDEQEGDEVVYEWNMTDLDESSISLGTKGNAVFASLETIGKRELIEVLENGEVDDYAKTLSIRASGIEEAREIIAALKHLANLCKDSGTVRN</sequence>
<reference evidence="2" key="1">
    <citation type="journal article" date="2023" name="Comput. Struct. Biotechnol. J.">
        <title>Discovery of a novel marine Bacteroidetes with a rich repertoire of carbohydrate-active enzymes.</title>
        <authorList>
            <person name="Chen B."/>
            <person name="Liu G."/>
            <person name="Chen Q."/>
            <person name="Wang H."/>
            <person name="Liu L."/>
            <person name="Tang K."/>
        </authorList>
    </citation>
    <scope>NUCLEOTIDE SEQUENCE</scope>
    <source>
        <strain evidence="2">TK19036</strain>
    </source>
</reference>
<keyword evidence="1" id="KW-0732">Signal</keyword>
<dbReference type="AlphaFoldDB" id="A0AA49GJW7"/>
<proteinExistence type="predicted"/>
<evidence type="ECO:0000313" key="2">
    <source>
        <dbReference type="EMBL" id="WKN35074.1"/>
    </source>
</evidence>
<gene>
    <name evidence="2" type="ORF">K4G66_22105</name>
</gene>
<name>A0AA49GJW7_9BACT</name>
<organism evidence="2">
    <name type="scientific">Roseihalotalea indica</name>
    <dbReference type="NCBI Taxonomy" id="2867963"/>
    <lineage>
        <taxon>Bacteria</taxon>
        <taxon>Pseudomonadati</taxon>
        <taxon>Bacteroidota</taxon>
        <taxon>Cytophagia</taxon>
        <taxon>Cytophagales</taxon>
        <taxon>Catalimonadaceae</taxon>
        <taxon>Roseihalotalea</taxon>
    </lineage>
</organism>
<dbReference type="EMBL" id="CP120682">
    <property type="protein sequence ID" value="WKN35074.1"/>
    <property type="molecule type" value="Genomic_DNA"/>
</dbReference>
<accession>A0AA49GJW7</accession>